<dbReference type="Pfam" id="PF12781">
    <property type="entry name" value="AAA_9"/>
    <property type="match status" value="1"/>
</dbReference>
<keyword evidence="14" id="KW-0812">Transmembrane</keyword>
<feature type="non-terminal residue" evidence="17">
    <location>
        <position position="320"/>
    </location>
</feature>
<dbReference type="FunFam" id="3.40.50.300:FF:000049">
    <property type="entry name" value="Dynein, axonemal, heavy chain 5"/>
    <property type="match status" value="1"/>
</dbReference>
<accession>A0AAV2IEK1</accession>
<evidence type="ECO:0000256" key="2">
    <source>
        <dbReference type="ARBA" id="ARBA00022490"/>
    </source>
</evidence>
<keyword evidence="5" id="KW-0547">Nucleotide-binding</keyword>
<comment type="caution">
    <text evidence="17">The sequence shown here is derived from an EMBL/GenBank/DDBJ whole genome shotgun (WGS) entry which is preliminary data.</text>
</comment>
<dbReference type="GO" id="GO:0030286">
    <property type="term" value="C:dynein complex"/>
    <property type="evidence" value="ECO:0007669"/>
    <property type="project" value="UniProtKB-KW"/>
</dbReference>
<evidence type="ECO:0000259" key="16">
    <source>
        <dbReference type="Pfam" id="PF12781"/>
    </source>
</evidence>
<organism evidence="17 18">
    <name type="scientific">Lymnaea stagnalis</name>
    <name type="common">Great pond snail</name>
    <name type="synonym">Helix stagnalis</name>
    <dbReference type="NCBI Taxonomy" id="6523"/>
    <lineage>
        <taxon>Eukaryota</taxon>
        <taxon>Metazoa</taxon>
        <taxon>Spiralia</taxon>
        <taxon>Lophotrochozoa</taxon>
        <taxon>Mollusca</taxon>
        <taxon>Gastropoda</taxon>
        <taxon>Heterobranchia</taxon>
        <taxon>Euthyneura</taxon>
        <taxon>Panpulmonata</taxon>
        <taxon>Hygrophila</taxon>
        <taxon>Lymnaeoidea</taxon>
        <taxon>Lymnaeidae</taxon>
        <taxon>Lymnaea</taxon>
    </lineage>
</organism>
<evidence type="ECO:0000256" key="7">
    <source>
        <dbReference type="ARBA" id="ARBA00023017"/>
    </source>
</evidence>
<evidence type="ECO:0000256" key="12">
    <source>
        <dbReference type="ARBA" id="ARBA00023273"/>
    </source>
</evidence>
<dbReference type="Pfam" id="PF12777">
    <property type="entry name" value="MT"/>
    <property type="match status" value="1"/>
</dbReference>
<evidence type="ECO:0000256" key="3">
    <source>
        <dbReference type="ARBA" id="ARBA00022701"/>
    </source>
</evidence>
<feature type="domain" description="Dynein heavy chain ATP-binding dynein motor region" evidence="16">
    <location>
        <begin position="192"/>
        <end position="320"/>
    </location>
</feature>
<evidence type="ECO:0000256" key="6">
    <source>
        <dbReference type="ARBA" id="ARBA00022840"/>
    </source>
</evidence>
<evidence type="ECO:0000256" key="9">
    <source>
        <dbReference type="ARBA" id="ARBA00023069"/>
    </source>
</evidence>
<name>A0AAV2IEK1_LYMST</name>
<keyword evidence="11" id="KW-0206">Cytoskeleton</keyword>
<keyword evidence="2" id="KW-0963">Cytoplasm</keyword>
<dbReference type="GO" id="GO:0005930">
    <property type="term" value="C:axoneme"/>
    <property type="evidence" value="ECO:0007669"/>
    <property type="project" value="UniProtKB-SubCell"/>
</dbReference>
<dbReference type="PANTHER" id="PTHR22878:SF63">
    <property type="entry name" value="DYNEIN AXONEMAL HEAVY CHAIN 10"/>
    <property type="match status" value="1"/>
</dbReference>
<keyword evidence="9" id="KW-0969">Cilium</keyword>
<dbReference type="GO" id="GO:0051959">
    <property type="term" value="F:dynein light intermediate chain binding"/>
    <property type="evidence" value="ECO:0007669"/>
    <property type="project" value="InterPro"/>
</dbReference>
<dbReference type="InterPro" id="IPR026983">
    <property type="entry name" value="DHC"/>
</dbReference>
<dbReference type="Proteomes" id="UP001497497">
    <property type="component" value="Unassembled WGS sequence"/>
</dbReference>
<keyword evidence="14" id="KW-0472">Membrane</keyword>
<keyword evidence="18" id="KW-1185">Reference proteome</keyword>
<evidence type="ECO:0000256" key="11">
    <source>
        <dbReference type="ARBA" id="ARBA00023212"/>
    </source>
</evidence>
<keyword evidence="3" id="KW-0493">Microtubule</keyword>
<keyword evidence="12" id="KW-0966">Cell projection</keyword>
<keyword evidence="10" id="KW-0505">Motor protein</keyword>
<dbReference type="Gene3D" id="1.20.920.20">
    <property type="match status" value="1"/>
</dbReference>
<keyword evidence="7" id="KW-0243">Dynein</keyword>
<dbReference type="InterPro" id="IPR035706">
    <property type="entry name" value="AAA_9"/>
</dbReference>
<keyword evidence="6" id="KW-0067">ATP-binding</keyword>
<dbReference type="PANTHER" id="PTHR22878">
    <property type="entry name" value="DYNEIN HEAVY CHAIN 6, AXONEMAL-LIKE-RELATED"/>
    <property type="match status" value="1"/>
</dbReference>
<dbReference type="InterPro" id="IPR027417">
    <property type="entry name" value="P-loop_NTPase"/>
</dbReference>
<gene>
    <name evidence="17" type="ORF">GSLYS_00017449001</name>
</gene>
<evidence type="ECO:0000313" key="18">
    <source>
        <dbReference type="Proteomes" id="UP001497497"/>
    </source>
</evidence>
<proteinExistence type="predicted"/>
<feature type="domain" description="Dynein heavy chain coiled coil stalk" evidence="15">
    <location>
        <begin position="13"/>
        <end position="164"/>
    </location>
</feature>
<evidence type="ECO:0008006" key="19">
    <source>
        <dbReference type="Google" id="ProtNLM"/>
    </source>
</evidence>
<reference evidence="17 18" key="1">
    <citation type="submission" date="2024-04" db="EMBL/GenBank/DDBJ databases">
        <authorList>
            <consortium name="Genoscope - CEA"/>
            <person name="William W."/>
        </authorList>
    </citation>
    <scope>NUCLEOTIDE SEQUENCE [LARGE SCALE GENOMIC DNA]</scope>
</reference>
<evidence type="ECO:0000313" key="17">
    <source>
        <dbReference type="EMBL" id="CAL1543936.1"/>
    </source>
</evidence>
<dbReference type="EMBL" id="CAXITT010000585">
    <property type="protein sequence ID" value="CAL1543936.1"/>
    <property type="molecule type" value="Genomic_DNA"/>
</dbReference>
<keyword evidence="8 13" id="KW-0175">Coiled coil</keyword>
<dbReference type="GO" id="GO:0007018">
    <property type="term" value="P:microtubule-based movement"/>
    <property type="evidence" value="ECO:0007669"/>
    <property type="project" value="InterPro"/>
</dbReference>
<comment type="subcellular location">
    <subcellularLocation>
        <location evidence="1">Cytoplasm</location>
        <location evidence="1">Cytoskeleton</location>
        <location evidence="1">Cilium axoneme</location>
    </subcellularLocation>
</comment>
<evidence type="ECO:0000256" key="13">
    <source>
        <dbReference type="SAM" id="Coils"/>
    </source>
</evidence>
<evidence type="ECO:0000256" key="8">
    <source>
        <dbReference type="ARBA" id="ARBA00023054"/>
    </source>
</evidence>
<protein>
    <recommendedName>
        <fullName evidence="19">Dynein heavy chain ATP-binding dynein motor region domain-containing protein</fullName>
    </recommendedName>
</protein>
<evidence type="ECO:0000256" key="10">
    <source>
        <dbReference type="ARBA" id="ARBA00023175"/>
    </source>
</evidence>
<dbReference type="Gene3D" id="3.40.50.300">
    <property type="entry name" value="P-loop containing nucleotide triphosphate hydrolases"/>
    <property type="match status" value="1"/>
</dbReference>
<dbReference type="GO" id="GO:0045505">
    <property type="term" value="F:dynein intermediate chain binding"/>
    <property type="evidence" value="ECO:0007669"/>
    <property type="project" value="InterPro"/>
</dbReference>
<evidence type="ECO:0000256" key="14">
    <source>
        <dbReference type="SAM" id="Phobius"/>
    </source>
</evidence>
<feature type="coiled-coil region" evidence="13">
    <location>
        <begin position="60"/>
        <end position="129"/>
    </location>
</feature>
<keyword evidence="4" id="KW-0677">Repeat</keyword>
<evidence type="ECO:0000256" key="5">
    <source>
        <dbReference type="ARBA" id="ARBA00022741"/>
    </source>
</evidence>
<dbReference type="GO" id="GO:0005524">
    <property type="term" value="F:ATP binding"/>
    <property type="evidence" value="ECO:0007669"/>
    <property type="project" value="UniProtKB-KW"/>
</dbReference>
<feature type="transmembrane region" description="Helical" evidence="14">
    <location>
        <begin position="14"/>
        <end position="35"/>
    </location>
</feature>
<keyword evidence="14" id="KW-1133">Transmembrane helix</keyword>
<evidence type="ECO:0000256" key="4">
    <source>
        <dbReference type="ARBA" id="ARBA00022737"/>
    </source>
</evidence>
<evidence type="ECO:0000256" key="1">
    <source>
        <dbReference type="ARBA" id="ARBA00004430"/>
    </source>
</evidence>
<dbReference type="InterPro" id="IPR024743">
    <property type="entry name" value="Dynein_HC_stalk"/>
</dbReference>
<dbReference type="AlphaFoldDB" id="A0AAV2IEK1"/>
<dbReference type="GO" id="GO:0005874">
    <property type="term" value="C:microtubule"/>
    <property type="evidence" value="ECO:0007669"/>
    <property type="project" value="UniProtKB-KW"/>
</dbReference>
<sequence length="320" mass="37134">MLQGINVTIQQMSAISRAGAGLLKFVVAVMGYCAVFREIKPKREKVATLEKNFFELKRGLDKINKQLAKLEDLLANLNLKYESAMAERQRLEEETRLMERRLIAADKLINGLSSENVRWLKDLAELKKKRQRLLGDCIVGAAFLSYLGAFSFEYRHEMLNKVWILDLREKEIPLSNPFRIEELLTTDVEISKWSSEGLPPDELSIQNGILTMRASRFPLCIDPQQQALNWIKKKEERHNLKCCTFNDEDFLKQLEMSIKYGFPFLFTDVDEYIDPVIDNVLEKNIKGVLGREVVMLGDKEVDYDKNFRLYLNTKLSNPKF</sequence>
<evidence type="ECO:0000259" key="15">
    <source>
        <dbReference type="Pfam" id="PF12777"/>
    </source>
</evidence>